<dbReference type="GO" id="GO:0000050">
    <property type="term" value="P:urea cycle"/>
    <property type="evidence" value="ECO:0007669"/>
    <property type="project" value="UniProtKB-UniPathway"/>
</dbReference>
<evidence type="ECO:0000256" key="12">
    <source>
        <dbReference type="RuleBase" id="RU003684"/>
    </source>
</evidence>
<evidence type="ECO:0000256" key="8">
    <source>
        <dbReference type="ARBA" id="ARBA00047391"/>
    </source>
</evidence>
<dbReference type="GO" id="GO:0030145">
    <property type="term" value="F:manganese ion binding"/>
    <property type="evidence" value="ECO:0007669"/>
    <property type="project" value="TreeGrafter"/>
</dbReference>
<evidence type="ECO:0000256" key="4">
    <source>
        <dbReference type="ARBA" id="ARBA00022503"/>
    </source>
</evidence>
<dbReference type="Proteomes" id="UP000004703">
    <property type="component" value="Chromosome"/>
</dbReference>
<reference evidence="14 15" key="2">
    <citation type="submission" date="2013-04" db="EMBL/GenBank/DDBJ databases">
        <authorList>
            <person name="Fiebig A."/>
            <person name="Pradella S."/>
            <person name="Wagner-Doebler I."/>
        </authorList>
    </citation>
    <scope>NUCLEOTIDE SEQUENCE [LARGE SCALE GENOMIC DNA]</scope>
    <source>
        <strain evidence="15">DSM 17067 / NCIMB 14079 / DFL-11</strain>
    </source>
</reference>
<keyword evidence="4 13" id="KW-0056">Arginine metabolism</keyword>
<protein>
    <recommendedName>
        <fullName evidence="3 9">Arginase</fullName>
        <ecNumber evidence="2 9">3.5.3.1</ecNumber>
    </recommendedName>
</protein>
<keyword evidence="6 12" id="KW-0378">Hydrolase</keyword>
<evidence type="ECO:0000313" key="14">
    <source>
        <dbReference type="EMBL" id="EEE45998.2"/>
    </source>
</evidence>
<evidence type="ECO:0000256" key="2">
    <source>
        <dbReference type="ARBA" id="ARBA00012168"/>
    </source>
</evidence>
<dbReference type="InterPro" id="IPR014033">
    <property type="entry name" value="Arginase"/>
</dbReference>
<organism evidence="14 15">
    <name type="scientific">Roseibium alexandrii (strain DSM 17067 / NCIMB 14079 / DFL-11)</name>
    <name type="common">Labrenzia alexandrii</name>
    <dbReference type="NCBI Taxonomy" id="244592"/>
    <lineage>
        <taxon>Bacteria</taxon>
        <taxon>Pseudomonadati</taxon>
        <taxon>Pseudomonadota</taxon>
        <taxon>Alphaproteobacteria</taxon>
        <taxon>Hyphomicrobiales</taxon>
        <taxon>Stappiaceae</taxon>
        <taxon>Roseibium</taxon>
    </lineage>
</organism>
<gene>
    <name evidence="14" type="ORF">SADFL11_3287</name>
</gene>
<comment type="caution">
    <text evidence="14">The sequence shown here is derived from an EMBL/GenBank/DDBJ whole genome shotgun (WGS) entry which is preliminary data.</text>
</comment>
<dbReference type="InterPro" id="IPR020855">
    <property type="entry name" value="Ureohydrolase_Mn_BS"/>
</dbReference>
<evidence type="ECO:0000256" key="13">
    <source>
        <dbReference type="RuleBase" id="RU361159"/>
    </source>
</evidence>
<comment type="cofactor">
    <cofactor evidence="10 13">
        <name>Mn(2+)</name>
        <dbReference type="ChEBI" id="CHEBI:29035"/>
    </cofactor>
    <text evidence="10 13">Binds 2 manganese ions per subunit.</text>
</comment>
<dbReference type="InterPro" id="IPR023696">
    <property type="entry name" value="Ureohydrolase_dom_sf"/>
</dbReference>
<comment type="catalytic activity">
    <reaction evidence="8 13">
        <text>L-arginine + H2O = urea + L-ornithine</text>
        <dbReference type="Rhea" id="RHEA:20569"/>
        <dbReference type="ChEBI" id="CHEBI:15377"/>
        <dbReference type="ChEBI" id="CHEBI:16199"/>
        <dbReference type="ChEBI" id="CHEBI:32682"/>
        <dbReference type="ChEBI" id="CHEBI:46911"/>
        <dbReference type="EC" id="3.5.3.1"/>
    </reaction>
</comment>
<dbReference type="AlphaFoldDB" id="A0A5E8H1S3"/>
<dbReference type="Gene3D" id="3.40.800.10">
    <property type="entry name" value="Ureohydrolase domain"/>
    <property type="match status" value="1"/>
</dbReference>
<dbReference type="NCBIfam" id="TIGR01229">
    <property type="entry name" value="rocF_arginase"/>
    <property type="match status" value="1"/>
</dbReference>
<dbReference type="GO" id="GO:0006525">
    <property type="term" value="P:arginine metabolic process"/>
    <property type="evidence" value="ECO:0007669"/>
    <property type="project" value="UniProtKB-KW"/>
</dbReference>
<feature type="binding site" evidence="10">
    <location>
        <position position="230"/>
    </location>
    <ligand>
        <name>Mn(2+)</name>
        <dbReference type="ChEBI" id="CHEBI:29035"/>
        <label>1</label>
    </ligand>
</feature>
<dbReference type="Pfam" id="PF00491">
    <property type="entry name" value="Arginase"/>
    <property type="match status" value="1"/>
</dbReference>
<dbReference type="InterPro" id="IPR006035">
    <property type="entry name" value="Ureohydrolase"/>
</dbReference>
<evidence type="ECO:0000313" key="15">
    <source>
        <dbReference type="Proteomes" id="UP000004703"/>
    </source>
</evidence>
<dbReference type="PROSITE" id="PS51409">
    <property type="entry name" value="ARGINASE_2"/>
    <property type="match status" value="1"/>
</dbReference>
<evidence type="ECO:0000256" key="1">
    <source>
        <dbReference type="ARBA" id="ARBA00005098"/>
    </source>
</evidence>
<sequence length="310" mass="33221">MKQNIVLVGAPVEEGTGRRGCLMGPDAYRTAGLAATLEALGHYVLDDGNLQPVTVDDIRPPNAIVKNFGAYAGWTRSLFKKASDLGTGDSFPIYLGGDHSLAAGTVAGQAKAAAEKGRPLFVLWLDAHSDFHTLESTDSGNLHGTPLAFACGLPGFDAVLGTPLTHPVSANRVEIMGVRSIDEAERDFLVRHGAGVSDMRRIDEEGIGKLLHPFLNRVRAENGLLHVSLDVDFLDPDIAPAVGTTVPGGATFREAHLVMEMLHDSGLVTSLDLVELNPFLDDRGKTARLMVDLTGSLFGRRVFDRPTRSY</sequence>
<accession>A0A5E8H1S3</accession>
<dbReference type="EC" id="3.5.3.1" evidence="2 9"/>
<dbReference type="PANTHER" id="PTHR43782:SF3">
    <property type="entry name" value="ARGINASE"/>
    <property type="match status" value="1"/>
</dbReference>
<evidence type="ECO:0000256" key="6">
    <source>
        <dbReference type="ARBA" id="ARBA00022801"/>
    </source>
</evidence>
<dbReference type="SUPFAM" id="SSF52768">
    <property type="entry name" value="Arginase/deacetylase"/>
    <property type="match status" value="1"/>
</dbReference>
<dbReference type="UniPathway" id="UPA00158">
    <property type="reaction ID" value="UER00270"/>
</dbReference>
<evidence type="ECO:0000256" key="10">
    <source>
        <dbReference type="PIRSR" id="PIRSR036979-1"/>
    </source>
</evidence>
<dbReference type="FunFam" id="3.40.800.10:FF:000012">
    <property type="entry name" value="Arginase"/>
    <property type="match status" value="1"/>
</dbReference>
<dbReference type="RefSeq" id="WP_040452671.1">
    <property type="nucleotide sequence ID" value="NZ_CM011002.1"/>
</dbReference>
<evidence type="ECO:0000256" key="3">
    <source>
        <dbReference type="ARBA" id="ARBA00018123"/>
    </source>
</evidence>
<feature type="binding site" evidence="10">
    <location>
        <position position="130"/>
    </location>
    <ligand>
        <name>Mn(2+)</name>
        <dbReference type="ChEBI" id="CHEBI:29035"/>
        <label>1</label>
    </ligand>
</feature>
<evidence type="ECO:0000256" key="11">
    <source>
        <dbReference type="PROSITE-ProRule" id="PRU00742"/>
    </source>
</evidence>
<dbReference type="GO" id="GO:0004053">
    <property type="term" value="F:arginase activity"/>
    <property type="evidence" value="ECO:0007669"/>
    <property type="project" value="UniProtKB-UniRule"/>
</dbReference>
<evidence type="ECO:0000256" key="9">
    <source>
        <dbReference type="NCBIfam" id="TIGR01229"/>
    </source>
</evidence>
<dbReference type="PIRSF" id="PIRSF036979">
    <property type="entry name" value="Arginase"/>
    <property type="match status" value="1"/>
</dbReference>
<dbReference type="PRINTS" id="PR00116">
    <property type="entry name" value="ARGINASE"/>
</dbReference>
<keyword evidence="7 10" id="KW-0464">Manganese</keyword>
<feature type="binding site" evidence="10">
    <location>
        <position position="128"/>
    </location>
    <ligand>
        <name>Mn(2+)</name>
        <dbReference type="ChEBI" id="CHEBI:29035"/>
        <label>1</label>
    </ligand>
</feature>
<feature type="binding site" evidence="10">
    <location>
        <position position="232"/>
    </location>
    <ligand>
        <name>Mn(2+)</name>
        <dbReference type="ChEBI" id="CHEBI:29035"/>
        <label>2</label>
    </ligand>
</feature>
<comment type="similarity">
    <text evidence="11 12">Belongs to the arginase family.</text>
</comment>
<reference evidence="14 15" key="1">
    <citation type="submission" date="2008-01" db="EMBL/GenBank/DDBJ databases">
        <authorList>
            <person name="Wagner-Dobler I."/>
            <person name="Ferriera S."/>
            <person name="Johnson J."/>
            <person name="Kravitz S."/>
            <person name="Beeson K."/>
            <person name="Sutton G."/>
            <person name="Rogers Y.-H."/>
            <person name="Friedman R."/>
            <person name="Frazier M."/>
            <person name="Venter J.C."/>
        </authorList>
    </citation>
    <scope>NUCLEOTIDE SEQUENCE [LARGE SCALE GENOMIC DNA]</scope>
    <source>
        <strain evidence="15">DSM 17067 / NCIMB 14079 / DFL-11</strain>
    </source>
</reference>
<feature type="binding site" evidence="10">
    <location>
        <position position="126"/>
    </location>
    <ligand>
        <name>Mn(2+)</name>
        <dbReference type="ChEBI" id="CHEBI:29035"/>
        <label>2</label>
    </ligand>
</feature>
<dbReference type="PANTHER" id="PTHR43782">
    <property type="entry name" value="ARGINASE"/>
    <property type="match status" value="1"/>
</dbReference>
<feature type="binding site" evidence="10">
    <location>
        <position position="99"/>
    </location>
    <ligand>
        <name>Mn(2+)</name>
        <dbReference type="ChEBI" id="CHEBI:29035"/>
        <label>1</label>
    </ligand>
</feature>
<proteinExistence type="inferred from homology"/>
<evidence type="ECO:0000256" key="7">
    <source>
        <dbReference type="ARBA" id="ARBA00023211"/>
    </source>
</evidence>
<evidence type="ECO:0000256" key="5">
    <source>
        <dbReference type="ARBA" id="ARBA00022723"/>
    </source>
</evidence>
<keyword evidence="5 10" id="KW-0479">Metal-binding</keyword>
<dbReference type="CDD" id="cd09989">
    <property type="entry name" value="Arginase"/>
    <property type="match status" value="1"/>
</dbReference>
<comment type="pathway">
    <text evidence="1">Nitrogen metabolism; urea cycle; L-ornithine and urea from L-arginine: step 1/1.</text>
</comment>
<dbReference type="EMBL" id="ACCU02000004">
    <property type="protein sequence ID" value="EEE45998.2"/>
    <property type="molecule type" value="Genomic_DNA"/>
</dbReference>
<dbReference type="PROSITE" id="PS01053">
    <property type="entry name" value="ARGINASE_1"/>
    <property type="match status" value="1"/>
</dbReference>
<dbReference type="GO" id="GO:0005737">
    <property type="term" value="C:cytoplasm"/>
    <property type="evidence" value="ECO:0007669"/>
    <property type="project" value="TreeGrafter"/>
</dbReference>
<name>A0A5E8H1S3_ROSAD</name>